<dbReference type="EMBL" id="CM026426">
    <property type="protein sequence ID" value="KAG0574563.1"/>
    <property type="molecule type" value="Genomic_DNA"/>
</dbReference>
<proteinExistence type="predicted"/>
<organism evidence="1 2">
    <name type="scientific">Ceratodon purpureus</name>
    <name type="common">Fire moss</name>
    <name type="synonym">Dicranum purpureum</name>
    <dbReference type="NCBI Taxonomy" id="3225"/>
    <lineage>
        <taxon>Eukaryota</taxon>
        <taxon>Viridiplantae</taxon>
        <taxon>Streptophyta</taxon>
        <taxon>Embryophyta</taxon>
        <taxon>Bryophyta</taxon>
        <taxon>Bryophytina</taxon>
        <taxon>Bryopsida</taxon>
        <taxon>Dicranidae</taxon>
        <taxon>Pseudoditrichales</taxon>
        <taxon>Ditrichaceae</taxon>
        <taxon>Ceratodon</taxon>
    </lineage>
</organism>
<name>A0A8T0HVM5_CERPU</name>
<keyword evidence="2" id="KW-1185">Reference proteome</keyword>
<gene>
    <name evidence="1" type="ORF">KC19_VG271900</name>
</gene>
<dbReference type="Proteomes" id="UP000822688">
    <property type="component" value="Chromosome V"/>
</dbReference>
<dbReference type="AlphaFoldDB" id="A0A8T0HVM5"/>
<protein>
    <submittedName>
        <fullName evidence="1">Uncharacterized protein</fullName>
    </submittedName>
</protein>
<reference evidence="1" key="1">
    <citation type="submission" date="2020-06" db="EMBL/GenBank/DDBJ databases">
        <title>WGS assembly of Ceratodon purpureus strain R40.</title>
        <authorList>
            <person name="Carey S.B."/>
            <person name="Jenkins J."/>
            <person name="Shu S."/>
            <person name="Lovell J.T."/>
            <person name="Sreedasyam A."/>
            <person name="Maumus F."/>
            <person name="Tiley G.P."/>
            <person name="Fernandez-Pozo N."/>
            <person name="Barry K."/>
            <person name="Chen C."/>
            <person name="Wang M."/>
            <person name="Lipzen A."/>
            <person name="Daum C."/>
            <person name="Saski C.A."/>
            <person name="Payton A.C."/>
            <person name="Mcbreen J.C."/>
            <person name="Conrad R.E."/>
            <person name="Kollar L.M."/>
            <person name="Olsson S."/>
            <person name="Huttunen S."/>
            <person name="Landis J.B."/>
            <person name="Wickett N.J."/>
            <person name="Johnson M.G."/>
            <person name="Rensing S.A."/>
            <person name="Grimwood J."/>
            <person name="Schmutz J."/>
            <person name="Mcdaniel S.F."/>
        </authorList>
    </citation>
    <scope>NUCLEOTIDE SEQUENCE</scope>
    <source>
        <strain evidence="1">R40</strain>
    </source>
</reference>
<sequence>MLAFPLPASALGALDCERSPVPSMFAAGIAPFKWCQTNSRSSPRSHVSCARHSDSPGGSTLLGAGGGHFLGGSNGEVDAVFFLDVAAYSCKTSAHAS</sequence>
<evidence type="ECO:0000313" key="1">
    <source>
        <dbReference type="EMBL" id="KAG0574563.1"/>
    </source>
</evidence>
<accession>A0A8T0HVM5</accession>
<comment type="caution">
    <text evidence="1">The sequence shown here is derived from an EMBL/GenBank/DDBJ whole genome shotgun (WGS) entry which is preliminary data.</text>
</comment>
<evidence type="ECO:0000313" key="2">
    <source>
        <dbReference type="Proteomes" id="UP000822688"/>
    </source>
</evidence>